<comment type="subcellular location">
    <subcellularLocation>
        <location evidence="1">Cytoplasm</location>
    </subcellularLocation>
</comment>
<evidence type="ECO:0000256" key="7">
    <source>
        <dbReference type="ARBA" id="ARBA00022741"/>
    </source>
</evidence>
<evidence type="ECO:0000256" key="10">
    <source>
        <dbReference type="ARBA" id="ARBA00032441"/>
    </source>
</evidence>
<accession>A0A0U3T090</accession>
<reference evidence="11 12" key="1">
    <citation type="submission" date="2015-12" db="EMBL/GenBank/DDBJ databases">
        <authorList>
            <person name="Shamseldin A."/>
            <person name="Moawad H."/>
            <person name="Abd El-Rahim W.M."/>
            <person name="Sadowsky M.J."/>
        </authorList>
    </citation>
    <scope>NUCLEOTIDE SEQUENCE [LARGE SCALE GENOMIC DNA]</scope>
    <source>
        <strain evidence="11 12">DG5B</strain>
    </source>
</reference>
<sequence>MLPLLIAVPTLADLPAAARQVQAAIAASGCSVVAFEGEMGAGKTTLIRALAGTLGVADDVSSPTFALVNEYRDGRNQPVYHFDFYRIDSVDEAERIGASEYLDSGYLCLVEWPARVAELLPEPRLEVRLDVLSAEARTIHLALIS</sequence>
<dbReference type="GO" id="GO:0005524">
    <property type="term" value="F:ATP binding"/>
    <property type="evidence" value="ECO:0007669"/>
    <property type="project" value="UniProtKB-KW"/>
</dbReference>
<dbReference type="GO" id="GO:0046872">
    <property type="term" value="F:metal ion binding"/>
    <property type="evidence" value="ECO:0007669"/>
    <property type="project" value="UniProtKB-KW"/>
</dbReference>
<dbReference type="EMBL" id="CP013909">
    <property type="protein sequence ID" value="ALW86243.1"/>
    <property type="molecule type" value="Genomic_DNA"/>
</dbReference>
<keyword evidence="12" id="KW-1185">Reference proteome</keyword>
<evidence type="ECO:0000313" key="11">
    <source>
        <dbReference type="EMBL" id="ALW86243.1"/>
    </source>
</evidence>
<dbReference type="PANTHER" id="PTHR33540">
    <property type="entry name" value="TRNA THREONYLCARBAMOYLADENOSINE BIOSYNTHESIS PROTEIN TSAE"/>
    <property type="match status" value="1"/>
</dbReference>
<keyword evidence="6" id="KW-0479">Metal-binding</keyword>
<organism evidence="11 12">
    <name type="scientific">Hymenobacter sedentarius</name>
    <dbReference type="NCBI Taxonomy" id="1411621"/>
    <lineage>
        <taxon>Bacteria</taxon>
        <taxon>Pseudomonadati</taxon>
        <taxon>Bacteroidota</taxon>
        <taxon>Cytophagia</taxon>
        <taxon>Cytophagales</taxon>
        <taxon>Hymenobacteraceae</taxon>
        <taxon>Hymenobacter</taxon>
    </lineage>
</organism>
<dbReference type="Gene3D" id="3.40.50.300">
    <property type="entry name" value="P-loop containing nucleotide triphosphate hydrolases"/>
    <property type="match status" value="1"/>
</dbReference>
<dbReference type="AlphaFoldDB" id="A0A0U3T090"/>
<keyword evidence="5" id="KW-0819">tRNA processing</keyword>
<evidence type="ECO:0000256" key="9">
    <source>
        <dbReference type="ARBA" id="ARBA00022842"/>
    </source>
</evidence>
<dbReference type="InterPro" id="IPR027417">
    <property type="entry name" value="P-loop_NTPase"/>
</dbReference>
<evidence type="ECO:0000256" key="8">
    <source>
        <dbReference type="ARBA" id="ARBA00022840"/>
    </source>
</evidence>
<keyword evidence="7" id="KW-0547">Nucleotide-binding</keyword>
<keyword evidence="9" id="KW-0460">Magnesium</keyword>
<evidence type="ECO:0000256" key="3">
    <source>
        <dbReference type="ARBA" id="ARBA00019010"/>
    </source>
</evidence>
<keyword evidence="8" id="KW-0067">ATP-binding</keyword>
<dbReference type="NCBIfam" id="TIGR00150">
    <property type="entry name" value="T6A_YjeE"/>
    <property type="match status" value="1"/>
</dbReference>
<evidence type="ECO:0000256" key="4">
    <source>
        <dbReference type="ARBA" id="ARBA00022490"/>
    </source>
</evidence>
<dbReference type="GO" id="GO:0002949">
    <property type="term" value="P:tRNA threonylcarbamoyladenosine modification"/>
    <property type="evidence" value="ECO:0007669"/>
    <property type="project" value="InterPro"/>
</dbReference>
<evidence type="ECO:0000256" key="2">
    <source>
        <dbReference type="ARBA" id="ARBA00007599"/>
    </source>
</evidence>
<dbReference type="RefSeq" id="WP_068195236.1">
    <property type="nucleotide sequence ID" value="NZ_CP013909.1"/>
</dbReference>
<dbReference type="GO" id="GO:0005737">
    <property type="term" value="C:cytoplasm"/>
    <property type="evidence" value="ECO:0007669"/>
    <property type="project" value="UniProtKB-SubCell"/>
</dbReference>
<gene>
    <name evidence="11" type="ORF">AUC43_14800</name>
</gene>
<name>A0A0U3T090_9BACT</name>
<comment type="similarity">
    <text evidence="2">Belongs to the TsaE family.</text>
</comment>
<proteinExistence type="inferred from homology"/>
<evidence type="ECO:0000256" key="1">
    <source>
        <dbReference type="ARBA" id="ARBA00004496"/>
    </source>
</evidence>
<dbReference type="STRING" id="1411621.AUC43_14800"/>
<evidence type="ECO:0000313" key="12">
    <source>
        <dbReference type="Proteomes" id="UP000059542"/>
    </source>
</evidence>
<dbReference type="InterPro" id="IPR003442">
    <property type="entry name" value="T6A_TsaE"/>
</dbReference>
<evidence type="ECO:0000256" key="5">
    <source>
        <dbReference type="ARBA" id="ARBA00022694"/>
    </source>
</evidence>
<evidence type="ECO:0000256" key="6">
    <source>
        <dbReference type="ARBA" id="ARBA00022723"/>
    </source>
</evidence>
<dbReference type="OrthoDB" id="9815896at2"/>
<dbReference type="KEGG" id="hyg:AUC43_14800"/>
<dbReference type="Proteomes" id="UP000059542">
    <property type="component" value="Chromosome"/>
</dbReference>
<keyword evidence="4" id="KW-0963">Cytoplasm</keyword>
<dbReference type="PANTHER" id="PTHR33540:SF2">
    <property type="entry name" value="TRNA THREONYLCARBAMOYLADENOSINE BIOSYNTHESIS PROTEIN TSAE"/>
    <property type="match status" value="1"/>
</dbReference>
<dbReference type="Pfam" id="PF02367">
    <property type="entry name" value="TsaE"/>
    <property type="match status" value="1"/>
</dbReference>
<dbReference type="SUPFAM" id="SSF52540">
    <property type="entry name" value="P-loop containing nucleoside triphosphate hydrolases"/>
    <property type="match status" value="1"/>
</dbReference>
<protein>
    <recommendedName>
        <fullName evidence="3">tRNA threonylcarbamoyladenosine biosynthesis protein TsaE</fullName>
    </recommendedName>
    <alternativeName>
        <fullName evidence="10">t(6)A37 threonylcarbamoyladenosine biosynthesis protein TsaE</fullName>
    </alternativeName>
</protein>